<evidence type="ECO:0000313" key="6">
    <source>
        <dbReference type="EMBL" id="AJC49678.1"/>
    </source>
</evidence>
<keyword evidence="2 3" id="KW-0687">Ribonucleoprotein</keyword>
<keyword evidence="3 5" id="KW-0694">RNA-binding</keyword>
<comment type="function">
    <text evidence="3 5">One of the primary rRNA binding proteins, it binds directly to 16S rRNA where it helps nucleate assembly of the platform of the 30S subunit by binding and bridging several RNA helices of the 16S rRNA.</text>
</comment>
<dbReference type="OrthoDB" id="9799262at2"/>
<dbReference type="NCBIfam" id="TIGR00952">
    <property type="entry name" value="S15_bact"/>
    <property type="match status" value="1"/>
</dbReference>
<dbReference type="RefSeq" id="WP_002557585.1">
    <property type="nucleotide sequence ID" value="NZ_CP007585.1"/>
</dbReference>
<dbReference type="SUPFAM" id="SSF47060">
    <property type="entry name" value="S15/NS1 RNA-binding domain"/>
    <property type="match status" value="1"/>
</dbReference>
<dbReference type="GO" id="GO:0022627">
    <property type="term" value="C:cytosolic small ribosomal subunit"/>
    <property type="evidence" value="ECO:0007669"/>
    <property type="project" value="TreeGrafter"/>
</dbReference>
<dbReference type="InterPro" id="IPR009068">
    <property type="entry name" value="uS15_NS1_RNA-bd_sf"/>
</dbReference>
<organism evidence="6 7">
    <name type="scientific">Mesomycoplasma flocculare ATCC 27399</name>
    <dbReference type="NCBI Taxonomy" id="743971"/>
    <lineage>
        <taxon>Bacteria</taxon>
        <taxon>Bacillati</taxon>
        <taxon>Mycoplasmatota</taxon>
        <taxon>Mycoplasmoidales</taxon>
        <taxon>Metamycoplasmataceae</taxon>
        <taxon>Mesomycoplasma</taxon>
    </lineage>
</organism>
<evidence type="ECO:0000256" key="5">
    <source>
        <dbReference type="RuleBase" id="RU004524"/>
    </source>
</evidence>
<evidence type="ECO:0000256" key="1">
    <source>
        <dbReference type="ARBA" id="ARBA00022980"/>
    </source>
</evidence>
<dbReference type="HAMAP" id="MF_01343_B">
    <property type="entry name" value="Ribosomal_uS15_B"/>
    <property type="match status" value="1"/>
</dbReference>
<dbReference type="Pfam" id="PF00312">
    <property type="entry name" value="Ribosomal_S15"/>
    <property type="match status" value="1"/>
</dbReference>
<dbReference type="KEGG" id="mfq:MYF_00555"/>
<dbReference type="STRING" id="743971.MYF_00555"/>
<dbReference type="PROSITE" id="PS00362">
    <property type="entry name" value="RIBOSOMAL_S15"/>
    <property type="match status" value="1"/>
</dbReference>
<keyword evidence="7" id="KW-1185">Reference proteome</keyword>
<proteinExistence type="inferred from homology"/>
<dbReference type="SMART" id="SM01387">
    <property type="entry name" value="Ribosomal_S15"/>
    <property type="match status" value="1"/>
</dbReference>
<evidence type="ECO:0000256" key="3">
    <source>
        <dbReference type="HAMAP-Rule" id="MF_01343"/>
    </source>
</evidence>
<comment type="subunit">
    <text evidence="3">Part of the 30S ribosomal subunit. Forms a bridge to the 50S subunit in the 70S ribosome, contacting the 23S rRNA.</text>
</comment>
<dbReference type="Gene3D" id="1.10.287.10">
    <property type="entry name" value="S15/NS1, RNA-binding"/>
    <property type="match status" value="1"/>
</dbReference>
<dbReference type="GO" id="GO:0003735">
    <property type="term" value="F:structural constituent of ribosome"/>
    <property type="evidence" value="ECO:0007669"/>
    <property type="project" value="InterPro"/>
</dbReference>
<dbReference type="GO" id="GO:0006412">
    <property type="term" value="P:translation"/>
    <property type="evidence" value="ECO:0007669"/>
    <property type="project" value="UniProtKB-UniRule"/>
</dbReference>
<dbReference type="PANTHER" id="PTHR23321:SF26">
    <property type="entry name" value="SMALL RIBOSOMAL SUBUNIT PROTEIN US15M"/>
    <property type="match status" value="1"/>
</dbReference>
<dbReference type="Gene3D" id="6.10.250.3130">
    <property type="match status" value="1"/>
</dbReference>
<dbReference type="Proteomes" id="UP000031129">
    <property type="component" value="Chromosome"/>
</dbReference>
<reference evidence="6 7" key="1">
    <citation type="journal article" date="2015" name="Genome Announc.">
        <title>Complete Genome Sequence of Mycoplasma flocculare Strain Ms42T (ATCC 27399T).</title>
        <authorList>
            <person name="Calcutt M.J."/>
            <person name="Foecking M.F."/>
            <person name="Heidari M.B."/>
            <person name="McIntosh M.A."/>
        </authorList>
    </citation>
    <scope>NUCLEOTIDE SEQUENCE [LARGE SCALE GENOMIC DNA]</scope>
    <source>
        <strain evidence="7">ATCC 27399</strain>
    </source>
</reference>
<name>A0A0A8E6Q7_MESFC</name>
<dbReference type="AlphaFoldDB" id="A0A0A8E6Q7"/>
<accession>A0A0A8E6Q7</accession>
<comment type="function">
    <text evidence="3">Forms an intersubunit bridge (bridge B4) with the 23S rRNA of the 50S subunit in the ribosome.</text>
</comment>
<dbReference type="EMBL" id="CP007585">
    <property type="protein sequence ID" value="AJC49678.1"/>
    <property type="molecule type" value="Genomic_DNA"/>
</dbReference>
<dbReference type="GO" id="GO:0019843">
    <property type="term" value="F:rRNA binding"/>
    <property type="evidence" value="ECO:0007669"/>
    <property type="project" value="UniProtKB-UniRule"/>
</dbReference>
<sequence>MITKAKKAEIITRFGKSEKNTGDISVQIALLTEDIEKLKLHFEKNKKDKHSMRGFIAKVNKRKKLLNYLKEKNFASYKETIEALNIRK</sequence>
<keyword evidence="3 5" id="KW-0699">rRNA-binding</keyword>
<evidence type="ECO:0000256" key="4">
    <source>
        <dbReference type="RuleBase" id="RU003919"/>
    </source>
</evidence>
<dbReference type="InterPro" id="IPR000589">
    <property type="entry name" value="Ribosomal_uS15"/>
</dbReference>
<protein>
    <recommendedName>
        <fullName evidence="3">Small ribosomal subunit protein uS15</fullName>
    </recommendedName>
</protein>
<evidence type="ECO:0000256" key="2">
    <source>
        <dbReference type="ARBA" id="ARBA00023274"/>
    </source>
</evidence>
<comment type="similarity">
    <text evidence="3 4">Belongs to the universal ribosomal protein uS15 family.</text>
</comment>
<keyword evidence="1 3" id="KW-0689">Ribosomal protein</keyword>
<dbReference type="InterPro" id="IPR005290">
    <property type="entry name" value="Ribosomal_uS15_bac-type"/>
</dbReference>
<dbReference type="HOGENOM" id="CLU_148518_0_0_14"/>
<dbReference type="CDD" id="cd00353">
    <property type="entry name" value="Ribosomal_S15p_S13e"/>
    <property type="match status" value="1"/>
</dbReference>
<gene>
    <name evidence="3 6" type="primary">rpsO</name>
    <name evidence="6" type="ORF">MYF_00555</name>
</gene>
<evidence type="ECO:0000313" key="7">
    <source>
        <dbReference type="Proteomes" id="UP000031129"/>
    </source>
</evidence>
<dbReference type="PANTHER" id="PTHR23321">
    <property type="entry name" value="RIBOSOMAL PROTEIN S15, BACTERIAL AND ORGANELLAR"/>
    <property type="match status" value="1"/>
</dbReference>